<feature type="compositionally biased region" description="Polar residues" evidence="1">
    <location>
        <begin position="71"/>
        <end position="84"/>
    </location>
</feature>
<evidence type="ECO:0000313" key="3">
    <source>
        <dbReference type="Proteomes" id="UP000028545"/>
    </source>
</evidence>
<dbReference type="VEuPathDB" id="FungiDB:SAPIO_CDS5181"/>
<feature type="compositionally biased region" description="Basic and acidic residues" evidence="1">
    <location>
        <begin position="1"/>
        <end position="11"/>
    </location>
</feature>
<feature type="compositionally biased region" description="Basic and acidic residues" evidence="1">
    <location>
        <begin position="248"/>
        <end position="258"/>
    </location>
</feature>
<dbReference type="OrthoDB" id="5403157at2759"/>
<feature type="compositionally biased region" description="Basic and acidic residues" evidence="1">
    <location>
        <begin position="332"/>
        <end position="362"/>
    </location>
</feature>
<reference evidence="2 3" key="1">
    <citation type="journal article" date="2014" name="Genome Announc.">
        <title>Draft genome sequence of the pathogenic fungus Scedosporium apiospermum.</title>
        <authorList>
            <person name="Vandeputte P."/>
            <person name="Ghamrawi S."/>
            <person name="Rechenmann M."/>
            <person name="Iltis A."/>
            <person name="Giraud S."/>
            <person name="Fleury M."/>
            <person name="Thornton C."/>
            <person name="Delhaes L."/>
            <person name="Meyer W."/>
            <person name="Papon N."/>
            <person name="Bouchara J.P."/>
        </authorList>
    </citation>
    <scope>NUCLEOTIDE SEQUENCE [LARGE SCALE GENOMIC DNA]</scope>
    <source>
        <strain evidence="2 3">IHEM 14462</strain>
    </source>
</reference>
<accession>A0A084G613</accession>
<organism evidence="2 3">
    <name type="scientific">Pseudallescheria apiosperma</name>
    <name type="common">Scedosporium apiospermum</name>
    <dbReference type="NCBI Taxonomy" id="563466"/>
    <lineage>
        <taxon>Eukaryota</taxon>
        <taxon>Fungi</taxon>
        <taxon>Dikarya</taxon>
        <taxon>Ascomycota</taxon>
        <taxon>Pezizomycotina</taxon>
        <taxon>Sordariomycetes</taxon>
        <taxon>Hypocreomycetidae</taxon>
        <taxon>Microascales</taxon>
        <taxon>Microascaceae</taxon>
        <taxon>Scedosporium</taxon>
    </lineage>
</organism>
<comment type="caution">
    <text evidence="2">The sequence shown here is derived from an EMBL/GenBank/DDBJ whole genome shotgun (WGS) entry which is preliminary data.</text>
</comment>
<protein>
    <submittedName>
        <fullName evidence="2">Uncharacterized protein</fullName>
    </submittedName>
</protein>
<sequence length="374" mass="39691">MSNYPRPRDISTPRVLGPHRPLLKLFDGSRTSSSSPDLDIGDQDEDHPEPFVLSAANTPGREDRPRHSSSPHDPTATSGMSQPPESDDAGQVSFGLPILPSKGRRTNAATPPAPLSARGDVPGGYFPFHEDPASRLHRPHPFHLHKSQPRSPSPVNQGQGAQASGNPSFVLAGDAPKHGTAPPTSSLVTSYVPSGIHGSSLPMGKYYPSNYENRMRHHHGPPVPITSGIATKSVSQVPTLLSSASESPRVRDEGDAKRKLQQYQRDMIAQATLAARKVLGSGENSTLKLPGFPVPGLPAGAPATNPLSPRLRPLGSPGPVTPMDLEATDGSYLDKGRDPHAVENTTRDADCSRAMASEERMRSAPGSYMASPAC</sequence>
<dbReference type="HOGENOM" id="CLU_041827_0_0_1"/>
<feature type="compositionally biased region" description="Basic residues" evidence="1">
    <location>
        <begin position="135"/>
        <end position="148"/>
    </location>
</feature>
<proteinExistence type="predicted"/>
<evidence type="ECO:0000313" key="2">
    <source>
        <dbReference type="EMBL" id="KEZ42775.1"/>
    </source>
</evidence>
<evidence type="ECO:0000256" key="1">
    <source>
        <dbReference type="SAM" id="MobiDB-lite"/>
    </source>
</evidence>
<name>A0A084G613_PSEDA</name>
<dbReference type="AlphaFoldDB" id="A0A084G613"/>
<dbReference type="Proteomes" id="UP000028545">
    <property type="component" value="Unassembled WGS sequence"/>
</dbReference>
<keyword evidence="3" id="KW-1185">Reference proteome</keyword>
<feature type="compositionally biased region" description="Low complexity" evidence="1">
    <location>
        <begin position="306"/>
        <end position="318"/>
    </location>
</feature>
<feature type="region of interest" description="Disordered" evidence="1">
    <location>
        <begin position="237"/>
        <end position="261"/>
    </location>
</feature>
<feature type="compositionally biased region" description="Polar residues" evidence="1">
    <location>
        <begin position="149"/>
        <end position="167"/>
    </location>
</feature>
<dbReference type="KEGG" id="sapo:SAPIO_CDS5181"/>
<feature type="region of interest" description="Disordered" evidence="1">
    <location>
        <begin position="1"/>
        <end position="186"/>
    </location>
</feature>
<dbReference type="RefSeq" id="XP_016642574.1">
    <property type="nucleotide sequence ID" value="XM_016787559.1"/>
</dbReference>
<feature type="compositionally biased region" description="Polar residues" evidence="1">
    <location>
        <begin position="237"/>
        <end position="246"/>
    </location>
</feature>
<dbReference type="EMBL" id="JOWA01000098">
    <property type="protein sequence ID" value="KEZ42775.1"/>
    <property type="molecule type" value="Genomic_DNA"/>
</dbReference>
<dbReference type="GeneID" id="27724253"/>
<gene>
    <name evidence="2" type="ORF">SAPIO_CDS5181</name>
</gene>
<feature type="region of interest" description="Disordered" evidence="1">
    <location>
        <begin position="300"/>
        <end position="374"/>
    </location>
</feature>